<dbReference type="AlphaFoldDB" id="A0A8S2FLJ3"/>
<dbReference type="PROSITE" id="PS51996">
    <property type="entry name" value="TR_MART"/>
    <property type="match status" value="1"/>
</dbReference>
<sequence>RFYRNLKASSLLSPCMKCASEIYDVFTDVRTLITELNSDFEQYYRNFTPSTVLSPYTEQTSIFDLTDEHITFMWYQLVIDILLHSSEESNGKNEMLNVCRIHYRTNETYLGKIDEFERTYKKEDAISWHTKDSFLYKVINLALQKQSINIIYKFRLFLKDLYDQLCKLHKIYRQILLCDKSDTLNVFRTQWIATDEVKKCQTNIGGLTATTTFLSTSFSSEAALLFIAGYEEPIGRSDNTPVLFDIDIGTTTAKPFAYLHQNLNSETEKELLLSIESTFRTESVEIINDEVLTVIKLIACSSDEDFNLKNSKQNFKKILGIDRRHQDMKWGYLLFVIGEYKLAEQHYKILLAKLTENDLN</sequence>
<comment type="caution">
    <text evidence="1">The sequence shown here is derived from an EMBL/GenBank/DDBJ whole genome shotgun (WGS) entry which is preliminary data.</text>
</comment>
<dbReference type="EMBL" id="CAJOBA010056629">
    <property type="protein sequence ID" value="CAF4293707.1"/>
    <property type="molecule type" value="Genomic_DNA"/>
</dbReference>
<dbReference type="EMBL" id="CAJNOK010034587">
    <property type="protein sequence ID" value="CAF1505436.1"/>
    <property type="molecule type" value="Genomic_DNA"/>
</dbReference>
<feature type="non-terminal residue" evidence="1">
    <location>
        <position position="1"/>
    </location>
</feature>
<gene>
    <name evidence="1" type="ORF">OVA965_LOCUS37132</name>
    <name evidence="2" type="ORF">TMI583_LOCUS38189</name>
</gene>
<reference evidence="1" key="1">
    <citation type="submission" date="2021-02" db="EMBL/GenBank/DDBJ databases">
        <authorList>
            <person name="Nowell W R."/>
        </authorList>
    </citation>
    <scope>NUCLEOTIDE SEQUENCE</scope>
</reference>
<dbReference type="Gene3D" id="3.90.176.10">
    <property type="entry name" value="Toxin ADP-ribosyltransferase, Chain A, domain 1"/>
    <property type="match status" value="1"/>
</dbReference>
<organism evidence="1 3">
    <name type="scientific">Didymodactylos carnosus</name>
    <dbReference type="NCBI Taxonomy" id="1234261"/>
    <lineage>
        <taxon>Eukaryota</taxon>
        <taxon>Metazoa</taxon>
        <taxon>Spiralia</taxon>
        <taxon>Gnathifera</taxon>
        <taxon>Rotifera</taxon>
        <taxon>Eurotatoria</taxon>
        <taxon>Bdelloidea</taxon>
        <taxon>Philodinida</taxon>
        <taxon>Philodinidae</taxon>
        <taxon>Didymodactylos</taxon>
    </lineage>
</organism>
<evidence type="ECO:0000313" key="2">
    <source>
        <dbReference type="EMBL" id="CAF4293707.1"/>
    </source>
</evidence>
<dbReference type="Proteomes" id="UP000677228">
    <property type="component" value="Unassembled WGS sequence"/>
</dbReference>
<evidence type="ECO:0000313" key="1">
    <source>
        <dbReference type="EMBL" id="CAF1505436.1"/>
    </source>
</evidence>
<dbReference type="Proteomes" id="UP000682733">
    <property type="component" value="Unassembled WGS sequence"/>
</dbReference>
<dbReference type="SUPFAM" id="SSF56399">
    <property type="entry name" value="ADP-ribosylation"/>
    <property type="match status" value="1"/>
</dbReference>
<proteinExistence type="predicted"/>
<evidence type="ECO:0000313" key="3">
    <source>
        <dbReference type="Proteomes" id="UP000677228"/>
    </source>
</evidence>
<protein>
    <submittedName>
        <fullName evidence="1">Uncharacterized protein</fullName>
    </submittedName>
</protein>
<accession>A0A8S2FLJ3</accession>
<name>A0A8S2FLJ3_9BILA</name>